<gene>
    <name evidence="1" type="ORF">SAMN06265355_102516</name>
</gene>
<keyword evidence="2" id="KW-1185">Reference proteome</keyword>
<accession>A0A238VZ53</accession>
<evidence type="ECO:0000313" key="1">
    <source>
        <dbReference type="EMBL" id="SNR39153.1"/>
    </source>
</evidence>
<dbReference type="EMBL" id="FZNP01000002">
    <property type="protein sequence ID" value="SNR39153.1"/>
    <property type="molecule type" value="Genomic_DNA"/>
</dbReference>
<evidence type="ECO:0000313" key="2">
    <source>
        <dbReference type="Proteomes" id="UP000198420"/>
    </source>
</evidence>
<dbReference type="AlphaFoldDB" id="A0A238VZ53"/>
<sequence length="36" mass="4028">MTRRLARRGAVPLVIAGDVKIVRSDFGMIMRDTVIL</sequence>
<protein>
    <submittedName>
        <fullName evidence="1">Uncharacterized protein</fullName>
    </submittedName>
</protein>
<reference evidence="2" key="1">
    <citation type="submission" date="2017-06" db="EMBL/GenBank/DDBJ databases">
        <authorList>
            <person name="Varghese N."/>
            <person name="Submissions S."/>
        </authorList>
    </citation>
    <scope>NUCLEOTIDE SEQUENCE [LARGE SCALE GENOMIC DNA]</scope>
    <source>
        <strain evidence="2">DSM 44485</strain>
    </source>
</reference>
<organism evidence="1 2">
    <name type="scientific">Actinomadura mexicana</name>
    <dbReference type="NCBI Taxonomy" id="134959"/>
    <lineage>
        <taxon>Bacteria</taxon>
        <taxon>Bacillati</taxon>
        <taxon>Actinomycetota</taxon>
        <taxon>Actinomycetes</taxon>
        <taxon>Streptosporangiales</taxon>
        <taxon>Thermomonosporaceae</taxon>
        <taxon>Actinomadura</taxon>
    </lineage>
</organism>
<name>A0A238VZ53_9ACTN</name>
<proteinExistence type="predicted"/>
<dbReference type="Proteomes" id="UP000198420">
    <property type="component" value="Unassembled WGS sequence"/>
</dbReference>